<dbReference type="AlphaFoldDB" id="A0A6M3MAL6"/>
<proteinExistence type="predicted"/>
<evidence type="ECO:0000313" key="1">
    <source>
        <dbReference type="EMBL" id="QJB02256.1"/>
    </source>
</evidence>
<gene>
    <name evidence="1" type="ORF">MM171B01398_0003</name>
</gene>
<reference evidence="1" key="1">
    <citation type="submission" date="2020-03" db="EMBL/GenBank/DDBJ databases">
        <title>The deep terrestrial virosphere.</title>
        <authorList>
            <person name="Holmfeldt K."/>
            <person name="Nilsson E."/>
            <person name="Simone D."/>
            <person name="Lopez-Fernandez M."/>
            <person name="Wu X."/>
            <person name="de Brujin I."/>
            <person name="Lundin D."/>
            <person name="Andersson A."/>
            <person name="Bertilsson S."/>
            <person name="Dopson M."/>
        </authorList>
    </citation>
    <scope>NUCLEOTIDE SEQUENCE</scope>
    <source>
        <strain evidence="1">MM171B01398</strain>
    </source>
</reference>
<organism evidence="1">
    <name type="scientific">viral metagenome</name>
    <dbReference type="NCBI Taxonomy" id="1070528"/>
    <lineage>
        <taxon>unclassified sequences</taxon>
        <taxon>metagenomes</taxon>
        <taxon>organismal metagenomes</taxon>
    </lineage>
</organism>
<sequence length="110" mass="11998">MVKKIDVDTLLAENSLELTLGGKTYTLKDISLPTFLNATAEEKGGEDNVPRDTLHRQLEEILGIEKGELESLGLKAVTLAINAIRGWILEEEDVKTPPTAKGGSKKKSRP</sequence>
<name>A0A6M3MAL6_9ZZZZ</name>
<dbReference type="EMBL" id="MT143770">
    <property type="protein sequence ID" value="QJB02256.1"/>
    <property type="molecule type" value="Genomic_DNA"/>
</dbReference>
<accession>A0A6M3MAL6</accession>
<protein>
    <submittedName>
        <fullName evidence="1">Uncharacterized protein</fullName>
    </submittedName>
</protein>